<name>A0AAD7WWQ7_9TELE</name>
<keyword evidence="3" id="KW-1185">Reference proteome</keyword>
<dbReference type="EMBL" id="JAINUG010000021">
    <property type="protein sequence ID" value="KAJ8411855.1"/>
    <property type="molecule type" value="Genomic_DNA"/>
</dbReference>
<reference evidence="2" key="1">
    <citation type="journal article" date="2023" name="Science">
        <title>Genome structures resolve the early diversification of teleost fishes.</title>
        <authorList>
            <person name="Parey E."/>
            <person name="Louis A."/>
            <person name="Montfort J."/>
            <person name="Bouchez O."/>
            <person name="Roques C."/>
            <person name="Iampietro C."/>
            <person name="Lluch J."/>
            <person name="Castinel A."/>
            <person name="Donnadieu C."/>
            <person name="Desvignes T."/>
            <person name="Floi Bucao C."/>
            <person name="Jouanno E."/>
            <person name="Wen M."/>
            <person name="Mejri S."/>
            <person name="Dirks R."/>
            <person name="Jansen H."/>
            <person name="Henkel C."/>
            <person name="Chen W.J."/>
            <person name="Zahm M."/>
            <person name="Cabau C."/>
            <person name="Klopp C."/>
            <person name="Thompson A.W."/>
            <person name="Robinson-Rechavi M."/>
            <person name="Braasch I."/>
            <person name="Lecointre G."/>
            <person name="Bobe J."/>
            <person name="Postlethwait J.H."/>
            <person name="Berthelot C."/>
            <person name="Roest Crollius H."/>
            <person name="Guiguen Y."/>
        </authorList>
    </citation>
    <scope>NUCLEOTIDE SEQUENCE</scope>
    <source>
        <strain evidence="2">NC1722</strain>
    </source>
</reference>
<feature type="compositionally biased region" description="Basic and acidic residues" evidence="1">
    <location>
        <begin position="14"/>
        <end position="23"/>
    </location>
</feature>
<feature type="region of interest" description="Disordered" evidence="1">
    <location>
        <begin position="101"/>
        <end position="156"/>
    </location>
</feature>
<protein>
    <submittedName>
        <fullName evidence="2">Uncharacterized protein</fullName>
    </submittedName>
</protein>
<accession>A0AAD7WWQ7</accession>
<feature type="compositionally biased region" description="Basic and acidic residues" evidence="1">
    <location>
        <begin position="117"/>
        <end position="126"/>
    </location>
</feature>
<dbReference type="Proteomes" id="UP001221898">
    <property type="component" value="Unassembled WGS sequence"/>
</dbReference>
<comment type="caution">
    <text evidence="2">The sequence shown here is derived from an EMBL/GenBank/DDBJ whole genome shotgun (WGS) entry which is preliminary data.</text>
</comment>
<evidence type="ECO:0000313" key="2">
    <source>
        <dbReference type="EMBL" id="KAJ8411855.1"/>
    </source>
</evidence>
<evidence type="ECO:0000313" key="3">
    <source>
        <dbReference type="Proteomes" id="UP001221898"/>
    </source>
</evidence>
<gene>
    <name evidence="2" type="ORF">AAFF_G00154930</name>
</gene>
<organism evidence="2 3">
    <name type="scientific">Aldrovandia affinis</name>
    <dbReference type="NCBI Taxonomy" id="143900"/>
    <lineage>
        <taxon>Eukaryota</taxon>
        <taxon>Metazoa</taxon>
        <taxon>Chordata</taxon>
        <taxon>Craniata</taxon>
        <taxon>Vertebrata</taxon>
        <taxon>Euteleostomi</taxon>
        <taxon>Actinopterygii</taxon>
        <taxon>Neopterygii</taxon>
        <taxon>Teleostei</taxon>
        <taxon>Notacanthiformes</taxon>
        <taxon>Halosauridae</taxon>
        <taxon>Aldrovandia</taxon>
    </lineage>
</organism>
<sequence length="156" mass="17100">MPKTSAPRLPVENQRPRKQDGRRSRGARAAFESRGFDSAERVSTLSEREALVETQEAEVQRVGVLERTPPVTPCTVTAARVVCHTQEDNQVSSHLCIGSRSRLSASGHSVPTAGGRKVQDQRKEMESLLFSDPDETVTDLKPTSARSACFIPPDET</sequence>
<feature type="region of interest" description="Disordered" evidence="1">
    <location>
        <begin position="1"/>
        <end position="39"/>
    </location>
</feature>
<proteinExistence type="predicted"/>
<dbReference type="AlphaFoldDB" id="A0AAD7WWQ7"/>
<evidence type="ECO:0000256" key="1">
    <source>
        <dbReference type="SAM" id="MobiDB-lite"/>
    </source>
</evidence>